<dbReference type="InterPro" id="IPR029063">
    <property type="entry name" value="SAM-dependent_MTases_sf"/>
</dbReference>
<reference evidence="1" key="1">
    <citation type="submission" date="2021-02" db="EMBL/GenBank/DDBJ databases">
        <title>Metagenome analyses of Stigonema ocellatum DSM 106950, Chlorogloea purpurea SAG 13.99 and Gomphosphaeria aponina DSM 107014.</title>
        <authorList>
            <person name="Marter P."/>
            <person name="Huang S."/>
        </authorList>
    </citation>
    <scope>NUCLEOTIDE SEQUENCE</scope>
    <source>
        <strain evidence="1">JP213</strain>
    </source>
</reference>
<dbReference type="SUPFAM" id="SSF53335">
    <property type="entry name" value="S-adenosyl-L-methionine-dependent methyltransferases"/>
    <property type="match status" value="1"/>
</dbReference>
<proteinExistence type="predicted"/>
<dbReference type="AlphaFoldDB" id="A0A941GU58"/>
<evidence type="ECO:0000313" key="1">
    <source>
        <dbReference type="EMBL" id="MBR8827043.1"/>
    </source>
</evidence>
<accession>A0A941GU58</accession>
<evidence type="ECO:0008006" key="3">
    <source>
        <dbReference type="Google" id="ProtNLM"/>
    </source>
</evidence>
<name>A0A941GU58_9CHRO</name>
<gene>
    <name evidence="1" type="ORF">DSM107014_03900</name>
</gene>
<sequence length="100" mass="11136">MNSLLVKIIGFPATLIHGGLSVLDRYIWFKQRLPKTENQEKLIDIGCGTGAFTIYGSLMGYNALGLSWDERTQTVAAERALSCKAKTASFEIQDVRRLID</sequence>
<dbReference type="EMBL" id="JADQBC010000018">
    <property type="protein sequence ID" value="MBR8827043.1"/>
    <property type="molecule type" value="Genomic_DNA"/>
</dbReference>
<organism evidence="1 2">
    <name type="scientific">Gomphosphaeria aponina SAG 52.96 = DSM 107014</name>
    <dbReference type="NCBI Taxonomy" id="1521640"/>
    <lineage>
        <taxon>Bacteria</taxon>
        <taxon>Bacillati</taxon>
        <taxon>Cyanobacteriota</taxon>
        <taxon>Cyanophyceae</taxon>
        <taxon>Oscillatoriophycideae</taxon>
        <taxon>Chroococcales</taxon>
        <taxon>Gomphosphaeriaceae</taxon>
        <taxon>Gomphosphaeria</taxon>
    </lineage>
</organism>
<dbReference type="Proteomes" id="UP000767446">
    <property type="component" value="Unassembled WGS sequence"/>
</dbReference>
<protein>
    <recommendedName>
        <fullName evidence="3">Methyltransferase domain-containing protein</fullName>
    </recommendedName>
</protein>
<dbReference type="Gene3D" id="3.40.50.150">
    <property type="entry name" value="Vaccinia Virus protein VP39"/>
    <property type="match status" value="1"/>
</dbReference>
<comment type="caution">
    <text evidence="1">The sequence shown here is derived from an EMBL/GenBank/DDBJ whole genome shotgun (WGS) entry which is preliminary data.</text>
</comment>
<evidence type="ECO:0000313" key="2">
    <source>
        <dbReference type="Proteomes" id="UP000767446"/>
    </source>
</evidence>